<reference evidence="2 3" key="1">
    <citation type="submission" date="2018-06" db="EMBL/GenBank/DDBJ databases">
        <title>Comparative genomics reveals the genomic features of Rhizophagus irregularis, R. cerebriforme, R. diaphanum and Gigaspora rosea, and their symbiotic lifestyle signature.</title>
        <authorList>
            <person name="Morin E."/>
            <person name="San Clemente H."/>
            <person name="Chen E.C.H."/>
            <person name="De La Providencia I."/>
            <person name="Hainaut M."/>
            <person name="Kuo A."/>
            <person name="Kohler A."/>
            <person name="Murat C."/>
            <person name="Tang N."/>
            <person name="Roy S."/>
            <person name="Loubradou J."/>
            <person name="Henrissat B."/>
            <person name="Grigoriev I.V."/>
            <person name="Corradi N."/>
            <person name="Roux C."/>
            <person name="Martin F.M."/>
        </authorList>
    </citation>
    <scope>NUCLEOTIDE SEQUENCE [LARGE SCALE GENOMIC DNA]</scope>
    <source>
        <strain evidence="2 3">DAOM 194757</strain>
    </source>
</reference>
<keyword evidence="3" id="KW-1185">Reference proteome</keyword>
<organism evidence="2 3">
    <name type="scientific">Gigaspora rosea</name>
    <dbReference type="NCBI Taxonomy" id="44941"/>
    <lineage>
        <taxon>Eukaryota</taxon>
        <taxon>Fungi</taxon>
        <taxon>Fungi incertae sedis</taxon>
        <taxon>Mucoromycota</taxon>
        <taxon>Glomeromycotina</taxon>
        <taxon>Glomeromycetes</taxon>
        <taxon>Diversisporales</taxon>
        <taxon>Gigasporaceae</taxon>
        <taxon>Gigaspora</taxon>
    </lineage>
</organism>
<feature type="region of interest" description="Disordered" evidence="1">
    <location>
        <begin position="159"/>
        <end position="224"/>
    </location>
</feature>
<sequence length="224" mass="25232">MVQKKRRSARNEPVESLDQAKPKEATWNVCCLGQTNKKANSDKIGCGHGVNIRHNPYVEEEEEEIVYLPPYIRLTSQVKIKSPSPVPRVVPVPKIPPKPRDKKSPVTEVLESYFVPEEPFDGTAVGPVDGRNDLEALLQEVAAEFKALIRKWAPEEEIAQKSPEEIGVKSDERKEVGVKKDKSEVKRDEKEIGIEKEKQKTTDLCPESAEMELAEGTIDDEDVY</sequence>
<evidence type="ECO:0000256" key="1">
    <source>
        <dbReference type="SAM" id="MobiDB-lite"/>
    </source>
</evidence>
<feature type="region of interest" description="Disordered" evidence="1">
    <location>
        <begin position="1"/>
        <end position="20"/>
    </location>
</feature>
<feature type="compositionally biased region" description="Acidic residues" evidence="1">
    <location>
        <begin position="209"/>
        <end position="224"/>
    </location>
</feature>
<comment type="caution">
    <text evidence="2">The sequence shown here is derived from an EMBL/GenBank/DDBJ whole genome shotgun (WGS) entry which is preliminary data.</text>
</comment>
<dbReference type="Proteomes" id="UP000266673">
    <property type="component" value="Unassembled WGS sequence"/>
</dbReference>
<dbReference type="EMBL" id="QKWP01000097">
    <property type="protein sequence ID" value="RIB27483.1"/>
    <property type="molecule type" value="Genomic_DNA"/>
</dbReference>
<feature type="compositionally biased region" description="Basic and acidic residues" evidence="1">
    <location>
        <begin position="159"/>
        <end position="201"/>
    </location>
</feature>
<gene>
    <name evidence="2" type="ORF">C2G38_2240111</name>
</gene>
<feature type="compositionally biased region" description="Basic and acidic residues" evidence="1">
    <location>
        <begin position="9"/>
        <end position="20"/>
    </location>
</feature>
<evidence type="ECO:0000313" key="3">
    <source>
        <dbReference type="Proteomes" id="UP000266673"/>
    </source>
</evidence>
<dbReference type="AlphaFoldDB" id="A0A397W5C9"/>
<evidence type="ECO:0000313" key="2">
    <source>
        <dbReference type="EMBL" id="RIB27483.1"/>
    </source>
</evidence>
<name>A0A397W5C9_9GLOM</name>
<protein>
    <submittedName>
        <fullName evidence="2">Uncharacterized protein</fullName>
    </submittedName>
</protein>
<proteinExistence type="predicted"/>
<accession>A0A397W5C9</accession>